<proteinExistence type="predicted"/>
<dbReference type="EMBL" id="BGPR01000284">
    <property type="protein sequence ID" value="GBM10332.1"/>
    <property type="molecule type" value="Genomic_DNA"/>
</dbReference>
<organism evidence="1 2">
    <name type="scientific">Araneus ventricosus</name>
    <name type="common">Orbweaver spider</name>
    <name type="synonym">Epeira ventricosa</name>
    <dbReference type="NCBI Taxonomy" id="182803"/>
    <lineage>
        <taxon>Eukaryota</taxon>
        <taxon>Metazoa</taxon>
        <taxon>Ecdysozoa</taxon>
        <taxon>Arthropoda</taxon>
        <taxon>Chelicerata</taxon>
        <taxon>Arachnida</taxon>
        <taxon>Araneae</taxon>
        <taxon>Araneomorphae</taxon>
        <taxon>Entelegynae</taxon>
        <taxon>Araneoidea</taxon>
        <taxon>Araneidae</taxon>
        <taxon>Araneus</taxon>
    </lineage>
</organism>
<gene>
    <name evidence="1" type="ORF">AVEN_131071_1</name>
</gene>
<name>A0A4Y2D0P6_ARAVE</name>
<dbReference type="AlphaFoldDB" id="A0A4Y2D0P6"/>
<reference evidence="1 2" key="1">
    <citation type="journal article" date="2019" name="Sci. Rep.">
        <title>Orb-weaving spider Araneus ventricosus genome elucidates the spidroin gene catalogue.</title>
        <authorList>
            <person name="Kono N."/>
            <person name="Nakamura H."/>
            <person name="Ohtoshi R."/>
            <person name="Moran D.A.P."/>
            <person name="Shinohara A."/>
            <person name="Yoshida Y."/>
            <person name="Fujiwara M."/>
            <person name="Mori M."/>
            <person name="Tomita M."/>
            <person name="Arakawa K."/>
        </authorList>
    </citation>
    <scope>NUCLEOTIDE SEQUENCE [LARGE SCALE GENOMIC DNA]</scope>
</reference>
<keyword evidence="2" id="KW-1185">Reference proteome</keyword>
<accession>A0A4Y2D0P6</accession>
<evidence type="ECO:0000313" key="1">
    <source>
        <dbReference type="EMBL" id="GBM10332.1"/>
    </source>
</evidence>
<evidence type="ECO:0000313" key="2">
    <source>
        <dbReference type="Proteomes" id="UP000499080"/>
    </source>
</evidence>
<comment type="caution">
    <text evidence="1">The sequence shown here is derived from an EMBL/GenBank/DDBJ whole genome shotgun (WGS) entry which is preliminary data.</text>
</comment>
<sequence length="92" mass="10581">MIHYLQIRPLATISGLPEDLPMDGRSVKLSKYNVRKDLPPVGNVCVSIFLIRACGVRASQVWTGHLTWPIRHDFESTCQRRQISKMFSKRTQ</sequence>
<dbReference type="Proteomes" id="UP000499080">
    <property type="component" value="Unassembled WGS sequence"/>
</dbReference>
<protein>
    <submittedName>
        <fullName evidence="1">Uncharacterized protein</fullName>
    </submittedName>
</protein>